<dbReference type="RefSeq" id="WP_160803142.1">
    <property type="nucleotide sequence ID" value="NZ_WUUL01000019.1"/>
</dbReference>
<dbReference type="EMBL" id="WUUL01000019">
    <property type="protein sequence ID" value="MXQ55790.1"/>
    <property type="molecule type" value="Genomic_DNA"/>
</dbReference>
<feature type="transmembrane region" description="Helical" evidence="1">
    <location>
        <begin position="158"/>
        <end position="176"/>
    </location>
</feature>
<proteinExistence type="predicted"/>
<comment type="caution">
    <text evidence="2">The sequence shown here is derived from an EMBL/GenBank/DDBJ whole genome shotgun (WGS) entry which is preliminary data.</text>
</comment>
<feature type="transmembrane region" description="Helical" evidence="1">
    <location>
        <begin position="6"/>
        <end position="26"/>
    </location>
</feature>
<keyword evidence="3" id="KW-1185">Reference proteome</keyword>
<evidence type="ECO:0000313" key="2">
    <source>
        <dbReference type="EMBL" id="MXQ55790.1"/>
    </source>
</evidence>
<gene>
    <name evidence="2" type="ORF">GSM42_19080</name>
</gene>
<organism evidence="2 3">
    <name type="scientific">Shimazuella alba</name>
    <dbReference type="NCBI Taxonomy" id="2690964"/>
    <lineage>
        <taxon>Bacteria</taxon>
        <taxon>Bacillati</taxon>
        <taxon>Bacillota</taxon>
        <taxon>Bacilli</taxon>
        <taxon>Bacillales</taxon>
        <taxon>Thermoactinomycetaceae</taxon>
        <taxon>Shimazuella</taxon>
    </lineage>
</organism>
<evidence type="ECO:0000256" key="1">
    <source>
        <dbReference type="SAM" id="Phobius"/>
    </source>
</evidence>
<feature type="transmembrane region" description="Helical" evidence="1">
    <location>
        <begin position="112"/>
        <end position="133"/>
    </location>
</feature>
<keyword evidence="1" id="KW-1133">Transmembrane helix</keyword>
<keyword evidence="1" id="KW-0812">Transmembrane</keyword>
<sequence>MAQSGDSIVLVLIIFFILFLIARKWVSFRFAKDIIMNKSKKEPKVIKGEVPDLLREFGYDPIEGKKKIPISIELDSEAYQSRMYVDYLAMKEGLLYVVLVAKERKPMRRTGAAIRDLLFPFFLLYRPAGVVYVDKTKNKVSLIHFSHPPLYEAERKFPLGYVITFIIGMIFMWILIK</sequence>
<protein>
    <submittedName>
        <fullName evidence="2">Uncharacterized protein</fullName>
    </submittedName>
</protein>
<accession>A0A6I4W0M0</accession>
<dbReference type="AlphaFoldDB" id="A0A6I4W0M0"/>
<reference evidence="2 3" key="1">
    <citation type="submission" date="2019-12" db="EMBL/GenBank/DDBJ databases">
        <title>Whole-genome analyses of novel actinobacteria.</title>
        <authorList>
            <person name="Sahin N."/>
            <person name="Saygin H."/>
        </authorList>
    </citation>
    <scope>NUCLEOTIDE SEQUENCE [LARGE SCALE GENOMIC DNA]</scope>
    <source>
        <strain evidence="2 3">KC615</strain>
    </source>
</reference>
<evidence type="ECO:0000313" key="3">
    <source>
        <dbReference type="Proteomes" id="UP000430692"/>
    </source>
</evidence>
<dbReference type="Proteomes" id="UP000430692">
    <property type="component" value="Unassembled WGS sequence"/>
</dbReference>
<keyword evidence="1" id="KW-0472">Membrane</keyword>
<name>A0A6I4W0M0_9BACL</name>